<proteinExistence type="predicted"/>
<keyword evidence="2" id="KW-1185">Reference proteome</keyword>
<name>A0A8S3XGY9_PARAO</name>
<dbReference type="AlphaFoldDB" id="A0A8S3XGY9"/>
<dbReference type="EMBL" id="CAJQZP010001149">
    <property type="protein sequence ID" value="CAG5022740.1"/>
    <property type="molecule type" value="Genomic_DNA"/>
</dbReference>
<protein>
    <submittedName>
        <fullName evidence="1">(apollo) hypothetical protein</fullName>
    </submittedName>
</protein>
<dbReference type="OrthoDB" id="6746758at2759"/>
<reference evidence="1" key="1">
    <citation type="submission" date="2021-04" db="EMBL/GenBank/DDBJ databases">
        <authorList>
            <person name="Tunstrom K."/>
        </authorList>
    </citation>
    <scope>NUCLEOTIDE SEQUENCE</scope>
</reference>
<evidence type="ECO:0000313" key="2">
    <source>
        <dbReference type="Proteomes" id="UP000691718"/>
    </source>
</evidence>
<organism evidence="1 2">
    <name type="scientific">Parnassius apollo</name>
    <name type="common">Apollo butterfly</name>
    <name type="synonym">Papilio apollo</name>
    <dbReference type="NCBI Taxonomy" id="110799"/>
    <lineage>
        <taxon>Eukaryota</taxon>
        <taxon>Metazoa</taxon>
        <taxon>Ecdysozoa</taxon>
        <taxon>Arthropoda</taxon>
        <taxon>Hexapoda</taxon>
        <taxon>Insecta</taxon>
        <taxon>Pterygota</taxon>
        <taxon>Neoptera</taxon>
        <taxon>Endopterygota</taxon>
        <taxon>Lepidoptera</taxon>
        <taxon>Glossata</taxon>
        <taxon>Ditrysia</taxon>
        <taxon>Papilionoidea</taxon>
        <taxon>Papilionidae</taxon>
        <taxon>Parnassiinae</taxon>
        <taxon>Parnassini</taxon>
        <taxon>Parnassius</taxon>
        <taxon>Parnassius</taxon>
    </lineage>
</organism>
<comment type="caution">
    <text evidence="1">The sequence shown here is derived from an EMBL/GenBank/DDBJ whole genome shotgun (WGS) entry which is preliminary data.</text>
</comment>
<evidence type="ECO:0000313" key="1">
    <source>
        <dbReference type="EMBL" id="CAG5022740.1"/>
    </source>
</evidence>
<accession>A0A8S3XGY9</accession>
<dbReference type="Proteomes" id="UP000691718">
    <property type="component" value="Unassembled WGS sequence"/>
</dbReference>
<sequence length="222" mass="25486">MYNKVSSASQLRSMSREEEIELCVQQIISDDSCKITIELEEQTVNQFEKEKSKNFENIVDKEMPGTSKGKLERMKAPSQWPTICALARKVPKPYEVEVLSHKNFEGWDTILDRYFKGNLAGKISRIRTATLKKADPHHIEVKYSMKVEAKSEKIEIIGKGELIPKLNYKSKLPISKKKYSDLEKLCNNKTIPAMYVAEYKSLPHAVNVQDFLADTDIEDIQD</sequence>
<gene>
    <name evidence="1" type="ORF">PAPOLLO_LOCUS17799</name>
</gene>